<sequence>MPDELRTGPFTLADAALAGVSARRWRHGSLVRHGRGIRMERTTAALPLSARVRPFIEVNGRCAASHATAAELHGLPQRRQNEGLEVYHLIRPEGAAHLARPHVIVHRMKLFEDEVMMMGGLPVTTPERTWLDMAEMLSVDEIVAMGDSCVRVPRLELEGRDMPLCSIGDLQLMINRHKGKRGLRKAKEAMELIRVGSDSPQETLLRLALVRAGMPEPELNVAIIDSTGQRHHEPDLSYRKYRIGIEYEGEHHGEEGQILRDIARSERYTALGWTEVRISKRHMLNDAKSAVMKVRSALVQAGWRRGD</sequence>
<gene>
    <name evidence="1" type="ORF">GCM10011577_24650</name>
</gene>
<evidence type="ECO:0000313" key="2">
    <source>
        <dbReference type="Proteomes" id="UP000596938"/>
    </source>
</evidence>
<dbReference type="EMBL" id="BMKU01000007">
    <property type="protein sequence ID" value="GGH00114.1"/>
    <property type="molecule type" value="Genomic_DNA"/>
</dbReference>
<accession>A0ABQ1XQ05</accession>
<evidence type="ECO:0008006" key="3">
    <source>
        <dbReference type="Google" id="ProtNLM"/>
    </source>
</evidence>
<keyword evidence="2" id="KW-1185">Reference proteome</keyword>
<evidence type="ECO:0000313" key="1">
    <source>
        <dbReference type="EMBL" id="GGH00114.1"/>
    </source>
</evidence>
<name>A0ABQ1XQ05_9MICC</name>
<organism evidence="1 2">
    <name type="scientific">Pseudarthrobacter polychromogenes</name>
    <dbReference type="NCBI Taxonomy" id="1676"/>
    <lineage>
        <taxon>Bacteria</taxon>
        <taxon>Bacillati</taxon>
        <taxon>Actinomycetota</taxon>
        <taxon>Actinomycetes</taxon>
        <taxon>Micrococcales</taxon>
        <taxon>Micrococcaceae</taxon>
        <taxon>Pseudarthrobacter</taxon>
    </lineage>
</organism>
<dbReference type="SUPFAM" id="SSF52980">
    <property type="entry name" value="Restriction endonuclease-like"/>
    <property type="match status" value="1"/>
</dbReference>
<protein>
    <recommendedName>
        <fullName evidence="3">DUF559 domain-containing protein</fullName>
    </recommendedName>
</protein>
<dbReference type="InterPro" id="IPR011335">
    <property type="entry name" value="Restrct_endonuc-II-like"/>
</dbReference>
<dbReference type="Proteomes" id="UP000596938">
    <property type="component" value="Unassembled WGS sequence"/>
</dbReference>
<comment type="caution">
    <text evidence="1">The sequence shown here is derived from an EMBL/GenBank/DDBJ whole genome shotgun (WGS) entry which is preliminary data.</text>
</comment>
<proteinExistence type="predicted"/>
<dbReference type="Gene3D" id="3.40.960.10">
    <property type="entry name" value="VSR Endonuclease"/>
    <property type="match status" value="1"/>
</dbReference>
<reference evidence="2" key="1">
    <citation type="journal article" date="2019" name="Int. J. Syst. Evol. Microbiol.">
        <title>The Global Catalogue of Microorganisms (GCM) 10K type strain sequencing project: providing services to taxonomists for standard genome sequencing and annotation.</title>
        <authorList>
            <consortium name="The Broad Institute Genomics Platform"/>
            <consortium name="The Broad Institute Genome Sequencing Center for Infectious Disease"/>
            <person name="Wu L."/>
            <person name="Ma J."/>
        </authorList>
    </citation>
    <scope>NUCLEOTIDE SEQUENCE [LARGE SCALE GENOMIC DNA]</scope>
    <source>
        <strain evidence="2">CGMCC 1.1927</strain>
    </source>
</reference>